<proteinExistence type="predicted"/>
<dbReference type="Pfam" id="PF00989">
    <property type="entry name" value="PAS"/>
    <property type="match status" value="1"/>
</dbReference>
<dbReference type="SUPFAM" id="SSF55785">
    <property type="entry name" value="PYP-like sensor domain (PAS domain)"/>
    <property type="match status" value="1"/>
</dbReference>
<dbReference type="STRING" id="1121442.SAMN02745702_02485"/>
<protein>
    <submittedName>
        <fullName evidence="2">PAS domain S-box-containing protein</fullName>
    </submittedName>
</protein>
<evidence type="ECO:0000259" key="1">
    <source>
        <dbReference type="Pfam" id="PF00989"/>
    </source>
</evidence>
<feature type="domain" description="PAS fold" evidence="1">
    <location>
        <begin position="13"/>
        <end position="58"/>
    </location>
</feature>
<sequence length="115" mass="13002">MIHPLTFFKHPETPAVMADERGFLIEVTSSFCEQFHWTREQLIGMPITVLIPPELHDAHHLGFSSFVTTGKHSILEQELDLELMTGRGERLLASHFIVAGEINGQKRIAARITAR</sequence>
<evidence type="ECO:0000313" key="2">
    <source>
        <dbReference type="EMBL" id="SKA79071.1"/>
    </source>
</evidence>
<dbReference type="Proteomes" id="UP000189733">
    <property type="component" value="Unassembled WGS sequence"/>
</dbReference>
<dbReference type="AlphaFoldDB" id="A0A1T4WR35"/>
<name>A0A1T4WR35_9BACT</name>
<reference evidence="2 3" key="1">
    <citation type="submission" date="2017-02" db="EMBL/GenBank/DDBJ databases">
        <authorList>
            <person name="Peterson S.W."/>
        </authorList>
    </citation>
    <scope>NUCLEOTIDE SEQUENCE [LARGE SCALE GENOMIC DNA]</scope>
    <source>
        <strain evidence="2 3">DSM 18034</strain>
    </source>
</reference>
<dbReference type="OrthoDB" id="513289at2"/>
<dbReference type="Gene3D" id="3.30.450.20">
    <property type="entry name" value="PAS domain"/>
    <property type="match status" value="1"/>
</dbReference>
<dbReference type="NCBIfam" id="TIGR00229">
    <property type="entry name" value="sensory_box"/>
    <property type="match status" value="1"/>
</dbReference>
<gene>
    <name evidence="2" type="ORF">SAMN02745702_02485</name>
</gene>
<dbReference type="EMBL" id="FUYA01000009">
    <property type="protein sequence ID" value="SKA79071.1"/>
    <property type="molecule type" value="Genomic_DNA"/>
</dbReference>
<dbReference type="InterPro" id="IPR013767">
    <property type="entry name" value="PAS_fold"/>
</dbReference>
<evidence type="ECO:0000313" key="3">
    <source>
        <dbReference type="Proteomes" id="UP000189733"/>
    </source>
</evidence>
<keyword evidence="3" id="KW-1185">Reference proteome</keyword>
<dbReference type="InterPro" id="IPR035965">
    <property type="entry name" value="PAS-like_dom_sf"/>
</dbReference>
<dbReference type="CDD" id="cd00130">
    <property type="entry name" value="PAS"/>
    <property type="match status" value="1"/>
</dbReference>
<dbReference type="RefSeq" id="WP_078685766.1">
    <property type="nucleotide sequence ID" value="NZ_FUYA01000009.1"/>
</dbReference>
<dbReference type="GO" id="GO:0006355">
    <property type="term" value="P:regulation of DNA-templated transcription"/>
    <property type="evidence" value="ECO:0007669"/>
    <property type="project" value="InterPro"/>
</dbReference>
<organism evidence="2 3">
    <name type="scientific">Desulfobaculum bizertense DSM 18034</name>
    <dbReference type="NCBI Taxonomy" id="1121442"/>
    <lineage>
        <taxon>Bacteria</taxon>
        <taxon>Pseudomonadati</taxon>
        <taxon>Thermodesulfobacteriota</taxon>
        <taxon>Desulfovibrionia</taxon>
        <taxon>Desulfovibrionales</taxon>
        <taxon>Desulfovibrionaceae</taxon>
        <taxon>Desulfobaculum</taxon>
    </lineage>
</organism>
<dbReference type="InterPro" id="IPR000014">
    <property type="entry name" value="PAS"/>
</dbReference>
<accession>A0A1T4WR35</accession>